<evidence type="ECO:0000256" key="4">
    <source>
        <dbReference type="ARBA" id="ARBA00049244"/>
    </source>
</evidence>
<protein>
    <recommendedName>
        <fullName evidence="2">DNA-directed DNA polymerase</fullName>
        <ecNumber evidence="2">2.7.7.7</ecNumber>
    </recommendedName>
</protein>
<gene>
    <name evidence="6" type="ORF">BJY26_000381</name>
</gene>
<dbReference type="InterPro" id="IPR012337">
    <property type="entry name" value="RNaseH-like_sf"/>
</dbReference>
<evidence type="ECO:0000256" key="2">
    <source>
        <dbReference type="ARBA" id="ARBA00012417"/>
    </source>
</evidence>
<evidence type="ECO:0000313" key="6">
    <source>
        <dbReference type="EMBL" id="NYI66075.1"/>
    </source>
</evidence>
<reference evidence="6 7" key="1">
    <citation type="submission" date="2020-07" db="EMBL/GenBank/DDBJ databases">
        <title>Sequencing the genomes of 1000 actinobacteria strains.</title>
        <authorList>
            <person name="Klenk H.-P."/>
        </authorList>
    </citation>
    <scope>NUCLEOTIDE SEQUENCE [LARGE SCALE GENOMIC DNA]</scope>
    <source>
        <strain evidence="6 7">DSM 26341</strain>
    </source>
</reference>
<dbReference type="Proteomes" id="UP000539111">
    <property type="component" value="Unassembled WGS sequence"/>
</dbReference>
<keyword evidence="7" id="KW-1185">Reference proteome</keyword>
<dbReference type="SUPFAM" id="SSF56672">
    <property type="entry name" value="DNA/RNA polymerases"/>
    <property type="match status" value="1"/>
</dbReference>
<dbReference type="PANTHER" id="PTHR10133:SF27">
    <property type="entry name" value="DNA POLYMERASE NU"/>
    <property type="match status" value="1"/>
</dbReference>
<dbReference type="Gene3D" id="3.30.420.10">
    <property type="entry name" value="Ribonuclease H-like superfamily/Ribonuclease H"/>
    <property type="match status" value="1"/>
</dbReference>
<keyword evidence="6" id="KW-0808">Transferase</keyword>
<proteinExistence type="inferred from homology"/>
<dbReference type="EC" id="2.7.7.7" evidence="2"/>
<evidence type="ECO:0000259" key="5">
    <source>
        <dbReference type="SMART" id="SM00482"/>
    </source>
</evidence>
<dbReference type="InterPro" id="IPR002298">
    <property type="entry name" value="DNA_polymerase_A"/>
</dbReference>
<dbReference type="GO" id="GO:0006302">
    <property type="term" value="P:double-strand break repair"/>
    <property type="evidence" value="ECO:0007669"/>
    <property type="project" value="TreeGrafter"/>
</dbReference>
<evidence type="ECO:0000256" key="1">
    <source>
        <dbReference type="ARBA" id="ARBA00007705"/>
    </source>
</evidence>
<feature type="domain" description="DNA-directed DNA polymerase family A palm" evidence="5">
    <location>
        <begin position="339"/>
        <end position="534"/>
    </location>
</feature>
<dbReference type="RefSeq" id="WP_179425186.1">
    <property type="nucleotide sequence ID" value="NZ_JACBZP010000001.1"/>
</dbReference>
<dbReference type="SMART" id="SM00482">
    <property type="entry name" value="POLAc"/>
    <property type="match status" value="1"/>
</dbReference>
<keyword evidence="3" id="KW-0235">DNA replication</keyword>
<evidence type="ECO:0000256" key="3">
    <source>
        <dbReference type="ARBA" id="ARBA00022705"/>
    </source>
</evidence>
<comment type="caution">
    <text evidence="6">The sequence shown here is derived from an EMBL/GenBank/DDBJ whole genome shotgun (WGS) entry which is preliminary data.</text>
</comment>
<keyword evidence="6" id="KW-0548">Nucleotidyltransferase</keyword>
<organism evidence="6 7">
    <name type="scientific">Spelaeicoccus albus</name>
    <dbReference type="NCBI Taxonomy" id="1280376"/>
    <lineage>
        <taxon>Bacteria</taxon>
        <taxon>Bacillati</taxon>
        <taxon>Actinomycetota</taxon>
        <taxon>Actinomycetes</taxon>
        <taxon>Micrococcales</taxon>
        <taxon>Brevibacteriaceae</taxon>
        <taxon>Spelaeicoccus</taxon>
    </lineage>
</organism>
<dbReference type="Gene3D" id="1.10.150.20">
    <property type="entry name" value="5' to 3' exonuclease, C-terminal subdomain"/>
    <property type="match status" value="1"/>
</dbReference>
<name>A0A7Z0A9K5_9MICO</name>
<accession>A0A7Z0A9K5</accession>
<dbReference type="InterPro" id="IPR036397">
    <property type="entry name" value="RNaseH_sf"/>
</dbReference>
<dbReference type="EMBL" id="JACBZP010000001">
    <property type="protein sequence ID" value="NYI66075.1"/>
    <property type="molecule type" value="Genomic_DNA"/>
</dbReference>
<dbReference type="InterPro" id="IPR001098">
    <property type="entry name" value="DNA-dir_DNA_pol_A_palm_dom"/>
</dbReference>
<dbReference type="PRINTS" id="PR00868">
    <property type="entry name" value="DNAPOLI"/>
</dbReference>
<dbReference type="Pfam" id="PF00476">
    <property type="entry name" value="DNA_pol_A"/>
    <property type="match status" value="1"/>
</dbReference>
<dbReference type="PANTHER" id="PTHR10133">
    <property type="entry name" value="DNA POLYMERASE I"/>
    <property type="match status" value="1"/>
</dbReference>
<dbReference type="GO" id="GO:0003677">
    <property type="term" value="F:DNA binding"/>
    <property type="evidence" value="ECO:0007669"/>
    <property type="project" value="InterPro"/>
</dbReference>
<dbReference type="InterPro" id="IPR043502">
    <property type="entry name" value="DNA/RNA_pol_sf"/>
</dbReference>
<dbReference type="AlphaFoldDB" id="A0A7Z0A9K5"/>
<comment type="similarity">
    <text evidence="1">Belongs to the DNA polymerase type-A family.</text>
</comment>
<dbReference type="GO" id="GO:0003887">
    <property type="term" value="F:DNA-directed DNA polymerase activity"/>
    <property type="evidence" value="ECO:0007669"/>
    <property type="project" value="UniProtKB-EC"/>
</dbReference>
<dbReference type="SUPFAM" id="SSF53098">
    <property type="entry name" value="Ribonuclease H-like"/>
    <property type="match status" value="1"/>
</dbReference>
<dbReference type="GO" id="GO:0006261">
    <property type="term" value="P:DNA-templated DNA replication"/>
    <property type="evidence" value="ECO:0007669"/>
    <property type="project" value="InterPro"/>
</dbReference>
<dbReference type="Gene3D" id="3.30.70.370">
    <property type="match status" value="1"/>
</dbReference>
<evidence type="ECO:0000313" key="7">
    <source>
        <dbReference type="Proteomes" id="UP000539111"/>
    </source>
</evidence>
<sequence>MSIVYVDLETADADRLWDYGTGFVRIAGYAVDNRPVESTTDIAAVTRTIEQADLVVGHNVLGFDLLALERYHDLDLSRLVREDRVVDTLLAARQNDPPLSGSADARRYNLDAIAKRLGLDGKITGAGGTALKALAKKFGGFDRIPADHPDYLRYLIQDVELVRELSKHLAVDDYLWREHRVMWRLNHITKHGFRVDVDLAERLIAERQTRVRAQKKQLHDVYGLPLDGKKPHTTTDGKVALEKAFIDLGIEPPRTPTGALATGKEVLMGLEAGHPDNTGLVELCRTLRAFNGERSMAQTLMDHAGKDGRVHPGVDPHQATGRISITNPGLSVMGKRDRGNVCERAMLLPDVGHVLISADLSQIDARAMAMHCQDANYIAALEPGKDMHDEMAAAVFGESGWDRSAGHHPRRGDAKAITHATSYGMGARALADNAGISHDDAERQLAALELKFPGLTAFKTWVRDDARRQVIENAFGRRMRVRPGKEYTQAPAHIGQGTARDLMMEGVLRLPEWLLPGLRAIVHDELVLSVPESRADEAEAAVLKALQFAYRTAPGKTPVPVLADKSDRGRDWADCYRSEKKNWPEVARDHRDLPTCGDSDCTWHLGNEVISEEKENAA</sequence>
<comment type="catalytic activity">
    <reaction evidence="4">
        <text>DNA(n) + a 2'-deoxyribonucleoside 5'-triphosphate = DNA(n+1) + diphosphate</text>
        <dbReference type="Rhea" id="RHEA:22508"/>
        <dbReference type="Rhea" id="RHEA-COMP:17339"/>
        <dbReference type="Rhea" id="RHEA-COMP:17340"/>
        <dbReference type="ChEBI" id="CHEBI:33019"/>
        <dbReference type="ChEBI" id="CHEBI:61560"/>
        <dbReference type="ChEBI" id="CHEBI:173112"/>
        <dbReference type="EC" id="2.7.7.7"/>
    </reaction>
</comment>